<proteinExistence type="predicted"/>
<evidence type="ECO:0000313" key="1">
    <source>
        <dbReference type="EMBL" id="MEN2765788.1"/>
    </source>
</evidence>
<reference evidence="1 2" key="1">
    <citation type="submission" date="2024-05" db="EMBL/GenBank/DDBJ databases">
        <authorList>
            <person name="Haq I."/>
            <person name="Ullah Z."/>
            <person name="Ahmad R."/>
            <person name="Li M."/>
            <person name="Tong Y."/>
        </authorList>
    </citation>
    <scope>NUCLEOTIDE SEQUENCE [LARGE SCALE GENOMIC DNA]</scope>
    <source>
        <strain evidence="1 2">16A2E</strain>
    </source>
</reference>
<accession>A0ABU9XC00</accession>
<keyword evidence="2" id="KW-1185">Reference proteome</keyword>
<evidence type="ECO:0000313" key="2">
    <source>
        <dbReference type="Proteomes" id="UP001444625"/>
    </source>
</evidence>
<dbReference type="Proteomes" id="UP001444625">
    <property type="component" value="Unassembled WGS sequence"/>
</dbReference>
<comment type="caution">
    <text evidence="1">The sequence shown here is derived from an EMBL/GenBank/DDBJ whole genome shotgun (WGS) entry which is preliminary data.</text>
</comment>
<name>A0ABU9XC00_9BACI</name>
<protein>
    <submittedName>
        <fullName evidence="1">Uncharacterized protein</fullName>
    </submittedName>
</protein>
<dbReference type="EMBL" id="JBDIML010000001">
    <property type="protein sequence ID" value="MEN2765788.1"/>
    <property type="molecule type" value="Genomic_DNA"/>
</dbReference>
<gene>
    <name evidence="1" type="ORF">ABC228_01185</name>
</gene>
<organism evidence="1 2">
    <name type="scientific">Ornithinibacillus xuwenensis</name>
    <dbReference type="NCBI Taxonomy" id="3144668"/>
    <lineage>
        <taxon>Bacteria</taxon>
        <taxon>Bacillati</taxon>
        <taxon>Bacillota</taxon>
        <taxon>Bacilli</taxon>
        <taxon>Bacillales</taxon>
        <taxon>Bacillaceae</taxon>
        <taxon>Ornithinibacillus</taxon>
    </lineage>
</organism>
<sequence>MVKVELKTKGVAFNIADQQQKELFDYATSKSNFSGYIKGLIVRDMLGIPMNENRREQVKTNDITSFI</sequence>
<dbReference type="RefSeq" id="WP_345823262.1">
    <property type="nucleotide sequence ID" value="NZ_JBDIML010000001.1"/>
</dbReference>